<feature type="region of interest" description="Disordered" evidence="1">
    <location>
        <begin position="152"/>
        <end position="172"/>
    </location>
</feature>
<dbReference type="EMBL" id="BAABJQ010000046">
    <property type="protein sequence ID" value="GAA5200886.1"/>
    <property type="molecule type" value="Genomic_DNA"/>
</dbReference>
<dbReference type="Proteomes" id="UP001501570">
    <property type="component" value="Unassembled WGS sequence"/>
</dbReference>
<keyword evidence="2" id="KW-0472">Membrane</keyword>
<evidence type="ECO:0000256" key="1">
    <source>
        <dbReference type="SAM" id="MobiDB-lite"/>
    </source>
</evidence>
<comment type="caution">
    <text evidence="3">The sequence shown here is derived from an EMBL/GenBank/DDBJ whole genome shotgun (WGS) entry which is preliminary data.</text>
</comment>
<name>A0ABP9SQM0_9ACTN</name>
<reference evidence="4" key="1">
    <citation type="journal article" date="2019" name="Int. J. Syst. Evol. Microbiol.">
        <title>The Global Catalogue of Microorganisms (GCM) 10K type strain sequencing project: providing services to taxonomists for standard genome sequencing and annotation.</title>
        <authorList>
            <consortium name="The Broad Institute Genomics Platform"/>
            <consortium name="The Broad Institute Genome Sequencing Center for Infectious Disease"/>
            <person name="Wu L."/>
            <person name="Ma J."/>
        </authorList>
    </citation>
    <scope>NUCLEOTIDE SEQUENCE [LARGE SCALE GENOMIC DNA]</scope>
    <source>
        <strain evidence="4">JCM 18304</strain>
    </source>
</reference>
<proteinExistence type="predicted"/>
<sequence>MMVGKAQNPSGTDRRGGHPIGRRVASLLVALLALLLPTLSVPAATGQFASARAYADPGGYQLEPAGEDDPLNVFIQLYRQRHTYLRPSGMERVGPERNVAVVPTTITVDGEKVTVYVTTANGGGPYGSSPTRVLVDIYRVDPKTGEPYLVDRNGNRLMEPVPNSTKTRPVDWKTSYTPSDTYDLTSDPVLKGRIRQTVHTEWVLDSYVGKVLKATDGATEGLSERIPCNSGGNACRTNLEQGKILPKMRSFRYLTSRTNLSRPKRAELKKSLDQEVKAGAKTKDQAQAELESQDAASYVEGAHQRWSTVGQPTEAPTLTPATRARNAFTLPGDSPSGGTLTNALSNEPGSDPGGIDFSSLQLRYLSEDKTGQLHYAFSAASTTGADHRITEGQLAAAQMSDAFFVWLSLPPSTFWVNLNPREPDRIIDPKLATTDVGRILLTADLRMKKLAAQLTNPNTSTGKQFWGTPSPSSAQECAITRQWIVPKPAVVYEQDGGLYIVDAPLEVKSEGELFDGTKGDPTCPTPSRRMESVFDKVILPKVEDAVNHSPDFAELRRVYLARVAAEWYRQRHTGSLTSMIDNGDVSRWQAIQGWSSRSVFDEYVKSYTQGEYHVQKQLDSGNIRYTFTYTDGGVDFGSVPFSKLTQAAFQAQHPDQAAAVRQSFRKAASDQHGTVWLGDTGSVAAPAVVHGDPQAIPADTDASSTDATPWFSLRGWLGWTLGALALLVVVIGVMTAAARRRRQAAAQAH</sequence>
<evidence type="ECO:0000313" key="4">
    <source>
        <dbReference type="Proteomes" id="UP001501570"/>
    </source>
</evidence>
<gene>
    <name evidence="3" type="ORF">GCM10023322_79750</name>
</gene>
<feature type="compositionally biased region" description="Polar residues" evidence="1">
    <location>
        <begin position="336"/>
        <end position="348"/>
    </location>
</feature>
<keyword evidence="2" id="KW-0812">Transmembrane</keyword>
<keyword evidence="4" id="KW-1185">Reference proteome</keyword>
<evidence type="ECO:0000256" key="2">
    <source>
        <dbReference type="SAM" id="Phobius"/>
    </source>
</evidence>
<keyword evidence="2" id="KW-1133">Transmembrane helix</keyword>
<accession>A0ABP9SQM0</accession>
<protein>
    <submittedName>
        <fullName evidence="3">Uncharacterized protein</fullName>
    </submittedName>
</protein>
<feature type="transmembrane region" description="Helical" evidence="2">
    <location>
        <begin position="716"/>
        <end position="738"/>
    </location>
</feature>
<organism evidence="3 4">
    <name type="scientific">Rugosimonospora acidiphila</name>
    <dbReference type="NCBI Taxonomy" id="556531"/>
    <lineage>
        <taxon>Bacteria</taxon>
        <taxon>Bacillati</taxon>
        <taxon>Actinomycetota</taxon>
        <taxon>Actinomycetes</taxon>
        <taxon>Micromonosporales</taxon>
        <taxon>Micromonosporaceae</taxon>
        <taxon>Rugosimonospora</taxon>
    </lineage>
</organism>
<feature type="region of interest" description="Disordered" evidence="1">
    <location>
        <begin position="326"/>
        <end position="352"/>
    </location>
</feature>
<dbReference type="RefSeq" id="WP_345638746.1">
    <property type="nucleotide sequence ID" value="NZ_BAABJQ010000046.1"/>
</dbReference>
<evidence type="ECO:0000313" key="3">
    <source>
        <dbReference type="EMBL" id="GAA5200886.1"/>
    </source>
</evidence>